<comment type="caution">
    <text evidence="2">The sequence shown here is derived from an EMBL/GenBank/DDBJ whole genome shotgun (WGS) entry which is preliminary data.</text>
</comment>
<feature type="region of interest" description="Disordered" evidence="1">
    <location>
        <begin position="1"/>
        <end position="69"/>
    </location>
</feature>
<evidence type="ECO:0000313" key="2">
    <source>
        <dbReference type="EMBL" id="CAG8847453.1"/>
    </source>
</evidence>
<organism evidence="2 3">
    <name type="scientific">Gigaspora margarita</name>
    <dbReference type="NCBI Taxonomy" id="4874"/>
    <lineage>
        <taxon>Eukaryota</taxon>
        <taxon>Fungi</taxon>
        <taxon>Fungi incertae sedis</taxon>
        <taxon>Mucoromycota</taxon>
        <taxon>Glomeromycotina</taxon>
        <taxon>Glomeromycetes</taxon>
        <taxon>Diversisporales</taxon>
        <taxon>Gigasporaceae</taxon>
        <taxon>Gigaspora</taxon>
    </lineage>
</organism>
<evidence type="ECO:0000313" key="3">
    <source>
        <dbReference type="Proteomes" id="UP000789901"/>
    </source>
</evidence>
<feature type="non-terminal residue" evidence="2">
    <location>
        <position position="69"/>
    </location>
</feature>
<feature type="compositionally biased region" description="Low complexity" evidence="1">
    <location>
        <begin position="1"/>
        <end position="34"/>
    </location>
</feature>
<evidence type="ECO:0000256" key="1">
    <source>
        <dbReference type="SAM" id="MobiDB-lite"/>
    </source>
</evidence>
<feature type="compositionally biased region" description="Polar residues" evidence="1">
    <location>
        <begin position="35"/>
        <end position="69"/>
    </location>
</feature>
<sequence>MSNNSNNSTTNTTSNASNTANSSKTSNTETTNANPLINSDASYNIANPPTNRCQSQLTTYKPNSFSRDN</sequence>
<keyword evidence="3" id="KW-1185">Reference proteome</keyword>
<name>A0ABN7X579_GIGMA</name>
<reference evidence="2 3" key="1">
    <citation type="submission" date="2021-06" db="EMBL/GenBank/DDBJ databases">
        <authorList>
            <person name="Kallberg Y."/>
            <person name="Tangrot J."/>
            <person name="Rosling A."/>
        </authorList>
    </citation>
    <scope>NUCLEOTIDE SEQUENCE [LARGE SCALE GENOMIC DNA]</scope>
    <source>
        <strain evidence="2 3">120-4 pot B 10/14</strain>
    </source>
</reference>
<gene>
    <name evidence="2" type="ORF">GMARGA_LOCUS38676</name>
</gene>
<accession>A0ABN7X579</accession>
<dbReference type="EMBL" id="CAJVQB010087724">
    <property type="protein sequence ID" value="CAG8847453.1"/>
    <property type="molecule type" value="Genomic_DNA"/>
</dbReference>
<dbReference type="Proteomes" id="UP000789901">
    <property type="component" value="Unassembled WGS sequence"/>
</dbReference>
<proteinExistence type="predicted"/>
<protein>
    <submittedName>
        <fullName evidence="2">33950_t:CDS:1</fullName>
    </submittedName>
</protein>